<evidence type="ECO:0000259" key="6">
    <source>
        <dbReference type="Pfam" id="PF02055"/>
    </source>
</evidence>
<proteinExistence type="inferred from homology"/>
<keyword evidence="8" id="KW-0858">Xylan degradation</keyword>
<dbReference type="Pfam" id="PF02055">
    <property type="entry name" value="Glyco_hydro_30"/>
    <property type="match status" value="1"/>
</dbReference>
<accession>A0A223NRD6</accession>
<dbReference type="InterPro" id="IPR013780">
    <property type="entry name" value="Glyco_hydro_b"/>
</dbReference>
<dbReference type="EMBL" id="CP022743">
    <property type="protein sequence ID" value="ASU32218.1"/>
    <property type="molecule type" value="Genomic_DNA"/>
</dbReference>
<evidence type="ECO:0000256" key="2">
    <source>
        <dbReference type="ARBA" id="ARBA00022729"/>
    </source>
</evidence>
<name>A0A223NRD6_9SPHI</name>
<dbReference type="KEGG" id="muc:MuYL_0315"/>
<keyword evidence="4 8" id="KW-0326">Glycosidase</keyword>
<dbReference type="Gene3D" id="2.60.40.1180">
    <property type="entry name" value="Golgi alpha-mannosidase II"/>
    <property type="match status" value="1"/>
</dbReference>
<dbReference type="Gene3D" id="3.20.20.80">
    <property type="entry name" value="Glycosidases"/>
    <property type="match status" value="1"/>
</dbReference>
<evidence type="ECO:0000256" key="4">
    <source>
        <dbReference type="RuleBase" id="RU361188"/>
    </source>
</evidence>
<dbReference type="SUPFAM" id="SSF51445">
    <property type="entry name" value="(Trans)glycosidases"/>
    <property type="match status" value="1"/>
</dbReference>
<comment type="similarity">
    <text evidence="1 4">Belongs to the glycosyl hydrolase 30 family.</text>
</comment>
<dbReference type="AlphaFoldDB" id="A0A223NRD6"/>
<dbReference type="GO" id="GO:0006680">
    <property type="term" value="P:glucosylceramide catabolic process"/>
    <property type="evidence" value="ECO:0007669"/>
    <property type="project" value="TreeGrafter"/>
</dbReference>
<organism evidence="8 9">
    <name type="scientific">Mucilaginibacter xinganensis</name>
    <dbReference type="NCBI Taxonomy" id="1234841"/>
    <lineage>
        <taxon>Bacteria</taxon>
        <taxon>Pseudomonadati</taxon>
        <taxon>Bacteroidota</taxon>
        <taxon>Sphingobacteriia</taxon>
        <taxon>Sphingobacteriales</taxon>
        <taxon>Sphingobacteriaceae</taxon>
        <taxon>Mucilaginibacter</taxon>
    </lineage>
</organism>
<dbReference type="Proteomes" id="UP000215002">
    <property type="component" value="Chromosome"/>
</dbReference>
<sequence>MLQNIKLIAFALLALAAFSGCSKKATLQTATVPIAPVTPPLSVKSDVAMWLTRADQAALLAKQNAVLDFNSTINSNPTISIDSAITYQGIDGFGFTLTGGSADVINTLPADKKDDLLKELFLTDSTHIGISYLRISIGASDMSATDFTYDDLAAGTDVNLAQFSIDKEKGALIPLLKSILALNPKIRILACPWTAPVWMKINTIGNNGFTGGSLNPVYYDAYATYFVKYIQAMKAEGITIDAVTPQNEPLNPNNNPAMVMQANEEAAFIKNSLGPQFKAANIAAKIIVYDHNTDRTDYPIAVLGDAAASAYIDGSAFHLYAGSINGLTTVHTAYPGKNIYFTEQYTPSTGAFAGDLSWHVTNLIIGATKNWSRNVLEWNLATDAAYGPHTNGGCSTCLGAISISGGSVLSRNVSYYIIAHASKFVRPGAVRIASSDLSSLPNVAFENTDGSKVLIVFNTTAGNQIFNIAFNQKNVTSTLPGGAVATYVFK</sequence>
<feature type="domain" description="Glycosyl hydrolase family 30 TIM-barrel" evidence="6">
    <location>
        <begin position="90"/>
        <end position="425"/>
    </location>
</feature>
<keyword evidence="8" id="KW-0119">Carbohydrate metabolism</keyword>
<dbReference type="OrthoDB" id="9806701at2"/>
<dbReference type="GO" id="GO:0016020">
    <property type="term" value="C:membrane"/>
    <property type="evidence" value="ECO:0007669"/>
    <property type="project" value="GOC"/>
</dbReference>
<dbReference type="RefSeq" id="WP_094568848.1">
    <property type="nucleotide sequence ID" value="NZ_CP022743.1"/>
</dbReference>
<dbReference type="GO" id="GO:0045493">
    <property type="term" value="P:xylan catabolic process"/>
    <property type="evidence" value="ECO:0007669"/>
    <property type="project" value="UniProtKB-KW"/>
</dbReference>
<dbReference type="InterPro" id="IPR033452">
    <property type="entry name" value="GH30_C"/>
</dbReference>
<evidence type="ECO:0000256" key="1">
    <source>
        <dbReference type="ARBA" id="ARBA00005382"/>
    </source>
</evidence>
<evidence type="ECO:0000256" key="5">
    <source>
        <dbReference type="SAM" id="SignalP"/>
    </source>
</evidence>
<dbReference type="InterPro" id="IPR033453">
    <property type="entry name" value="Glyco_hydro_30_TIM-barrel"/>
</dbReference>
<dbReference type="PANTHER" id="PTHR11069">
    <property type="entry name" value="GLUCOSYLCERAMIDASE"/>
    <property type="match status" value="1"/>
</dbReference>
<evidence type="ECO:0000313" key="9">
    <source>
        <dbReference type="Proteomes" id="UP000215002"/>
    </source>
</evidence>
<keyword evidence="8" id="KW-0624">Polysaccharide degradation</keyword>
<dbReference type="GO" id="GO:0004348">
    <property type="term" value="F:glucosylceramidase activity"/>
    <property type="evidence" value="ECO:0007669"/>
    <property type="project" value="InterPro"/>
</dbReference>
<feature type="domain" description="Glycosyl hydrolase family 30 beta sandwich" evidence="7">
    <location>
        <begin position="428"/>
        <end position="487"/>
    </location>
</feature>
<dbReference type="Pfam" id="PF17189">
    <property type="entry name" value="Glyco_hydro_30C"/>
    <property type="match status" value="1"/>
</dbReference>
<dbReference type="InterPro" id="IPR001139">
    <property type="entry name" value="Glyco_hydro_30"/>
</dbReference>
<protein>
    <submittedName>
        <fullName evidence="8">Glucuronoxylanase XynC</fullName>
    </submittedName>
</protein>
<keyword evidence="9" id="KW-1185">Reference proteome</keyword>
<evidence type="ECO:0000259" key="7">
    <source>
        <dbReference type="Pfam" id="PF17189"/>
    </source>
</evidence>
<dbReference type="PANTHER" id="PTHR11069:SF23">
    <property type="entry name" value="LYSOSOMAL ACID GLUCOSYLCERAMIDASE"/>
    <property type="match status" value="1"/>
</dbReference>
<keyword evidence="3 4" id="KW-0378">Hydrolase</keyword>
<reference evidence="8 9" key="1">
    <citation type="submission" date="2017-08" db="EMBL/GenBank/DDBJ databases">
        <title>Complete genome sequence of Mucilaginibacter sp. strain BJC16-A31.</title>
        <authorList>
            <consortium name="Henan University of Science and Technology"/>
            <person name="You X."/>
        </authorList>
    </citation>
    <scope>NUCLEOTIDE SEQUENCE [LARGE SCALE GENOMIC DNA]</scope>
    <source>
        <strain evidence="8 9">BJC16-A31</strain>
    </source>
</reference>
<feature type="signal peptide" evidence="5">
    <location>
        <begin position="1"/>
        <end position="24"/>
    </location>
</feature>
<gene>
    <name evidence="8" type="ORF">MuYL_0315</name>
</gene>
<dbReference type="InterPro" id="IPR017853">
    <property type="entry name" value="GH"/>
</dbReference>
<evidence type="ECO:0000256" key="3">
    <source>
        <dbReference type="ARBA" id="ARBA00022801"/>
    </source>
</evidence>
<evidence type="ECO:0000313" key="8">
    <source>
        <dbReference type="EMBL" id="ASU32218.1"/>
    </source>
</evidence>
<feature type="chain" id="PRO_5013098554" evidence="5">
    <location>
        <begin position="25"/>
        <end position="490"/>
    </location>
</feature>
<dbReference type="PROSITE" id="PS51257">
    <property type="entry name" value="PROKAR_LIPOPROTEIN"/>
    <property type="match status" value="1"/>
</dbReference>
<keyword evidence="2 5" id="KW-0732">Signal</keyword>